<feature type="region of interest" description="Disordered" evidence="1">
    <location>
        <begin position="1"/>
        <end position="61"/>
    </location>
</feature>
<feature type="compositionally biased region" description="Polar residues" evidence="1">
    <location>
        <begin position="1"/>
        <end position="18"/>
    </location>
</feature>
<proteinExistence type="predicted"/>
<evidence type="ECO:0000313" key="2">
    <source>
        <dbReference type="EMBL" id="KAF6238728.1"/>
    </source>
</evidence>
<comment type="caution">
    <text evidence="2">The sequence shown here is derived from an EMBL/GenBank/DDBJ whole genome shotgun (WGS) entry which is preliminary data.</text>
</comment>
<dbReference type="GeneID" id="59284903"/>
<sequence>MASAPSTTPLRQQQQEQSYGDDPDRDNTETDSLSSETDSLSSETDSLSSETDSLGSEVIPDAPAHTHEAHGKSVYHGIKVRFQEGVVSRLDGARLDALVEVGEHKGTKDVVVAYAGRRLLPPGGNSEAVKAIGLEFLELSYWHTMLYAETISMAFHIWEFTVPSMQQDHHVMVIAIHYLLVNKTAKEP</sequence>
<evidence type="ECO:0000256" key="1">
    <source>
        <dbReference type="SAM" id="MobiDB-lite"/>
    </source>
</evidence>
<reference evidence="2 3" key="1">
    <citation type="journal article" date="2020" name="Genomics">
        <title>Complete, high-quality genomes from long-read metagenomic sequencing of two wolf lichen thalli reveals enigmatic genome architecture.</title>
        <authorList>
            <person name="McKenzie S.K."/>
            <person name="Walston R.F."/>
            <person name="Allen J.L."/>
        </authorList>
    </citation>
    <scope>NUCLEOTIDE SEQUENCE [LARGE SCALE GENOMIC DNA]</scope>
    <source>
        <strain evidence="2">WasteWater2</strain>
    </source>
</reference>
<protein>
    <submittedName>
        <fullName evidence="2">Uncharacterized protein</fullName>
    </submittedName>
</protein>
<feature type="compositionally biased region" description="Low complexity" evidence="1">
    <location>
        <begin position="30"/>
        <end position="54"/>
    </location>
</feature>
<organism evidence="2 3">
    <name type="scientific">Letharia columbiana</name>
    <dbReference type="NCBI Taxonomy" id="112416"/>
    <lineage>
        <taxon>Eukaryota</taxon>
        <taxon>Fungi</taxon>
        <taxon>Dikarya</taxon>
        <taxon>Ascomycota</taxon>
        <taxon>Pezizomycotina</taxon>
        <taxon>Lecanoromycetes</taxon>
        <taxon>OSLEUM clade</taxon>
        <taxon>Lecanoromycetidae</taxon>
        <taxon>Lecanorales</taxon>
        <taxon>Lecanorineae</taxon>
        <taxon>Parmeliaceae</taxon>
        <taxon>Letharia</taxon>
    </lineage>
</organism>
<name>A0A8H6G1D4_9LECA</name>
<gene>
    <name evidence="2" type="ORF">HO173_003234</name>
</gene>
<keyword evidence="3" id="KW-1185">Reference proteome</keyword>
<dbReference type="AlphaFoldDB" id="A0A8H6G1D4"/>
<dbReference type="RefSeq" id="XP_037168027.1">
    <property type="nucleotide sequence ID" value="XM_037305162.1"/>
</dbReference>
<evidence type="ECO:0000313" key="3">
    <source>
        <dbReference type="Proteomes" id="UP000578531"/>
    </source>
</evidence>
<accession>A0A8H6G1D4</accession>
<dbReference type="EMBL" id="JACCJC010000008">
    <property type="protein sequence ID" value="KAF6238728.1"/>
    <property type="molecule type" value="Genomic_DNA"/>
</dbReference>
<dbReference type="Proteomes" id="UP000578531">
    <property type="component" value="Unassembled WGS sequence"/>
</dbReference>